<name>A0A0H2U6S4_MAGP6</name>
<proteinExistence type="predicted"/>
<dbReference type="SUPFAM" id="SSF53335">
    <property type="entry name" value="S-adenosyl-L-methionine-dependent methyltransferases"/>
    <property type="match status" value="1"/>
</dbReference>
<evidence type="ECO:0000259" key="4">
    <source>
        <dbReference type="PROSITE" id="PS51684"/>
    </source>
</evidence>
<dbReference type="GO" id="GO:0030488">
    <property type="term" value="P:tRNA methylation"/>
    <property type="evidence" value="ECO:0007669"/>
    <property type="project" value="TreeGrafter"/>
</dbReference>
<dbReference type="Gene3D" id="3.40.50.150">
    <property type="entry name" value="Vaccinia Virus protein VP39"/>
    <property type="match status" value="1"/>
</dbReference>
<dbReference type="EC" id="2.5.1.114" evidence="1"/>
<dbReference type="GO" id="GO:0008175">
    <property type="term" value="F:tRNA methyltransferase activity"/>
    <property type="evidence" value="ECO:0007669"/>
    <property type="project" value="TreeGrafter"/>
</dbReference>
<feature type="region of interest" description="Disordered" evidence="3">
    <location>
        <begin position="143"/>
        <end position="167"/>
    </location>
</feature>
<protein>
    <recommendedName>
        <fullName evidence="1">tRNA(Phe) (4-demethylwyosine(37)-C(7)) aminocarboxypropyltransferase</fullName>
        <ecNumber evidence="1">2.5.1.114</ecNumber>
    </recommendedName>
</protein>
<evidence type="ECO:0000256" key="2">
    <source>
        <dbReference type="ARBA" id="ARBA00049400"/>
    </source>
</evidence>
<reference evidence="5" key="2">
    <citation type="submission" date="2011-03" db="EMBL/GenBank/DDBJ databases">
        <title>Annotation of Magnaporthe poae ATCC 64411.</title>
        <authorList>
            <person name="Ma L.-J."/>
            <person name="Dead R."/>
            <person name="Young S.K."/>
            <person name="Zeng Q."/>
            <person name="Gargeya S."/>
            <person name="Fitzgerald M."/>
            <person name="Haas B."/>
            <person name="Abouelleil A."/>
            <person name="Alvarado L."/>
            <person name="Arachchi H.M."/>
            <person name="Berlin A."/>
            <person name="Brown A."/>
            <person name="Chapman S.B."/>
            <person name="Chen Z."/>
            <person name="Dunbar C."/>
            <person name="Freedman E."/>
            <person name="Gearin G."/>
            <person name="Gellesch M."/>
            <person name="Goldberg J."/>
            <person name="Griggs A."/>
            <person name="Gujja S."/>
            <person name="Heiman D."/>
            <person name="Howarth C."/>
            <person name="Larson L."/>
            <person name="Lui A."/>
            <person name="MacDonald P.J.P."/>
            <person name="Mehta T."/>
            <person name="Montmayeur A."/>
            <person name="Murphy C."/>
            <person name="Neiman D."/>
            <person name="Pearson M."/>
            <person name="Priest M."/>
            <person name="Roberts A."/>
            <person name="Saif S."/>
            <person name="Shea T."/>
            <person name="Shenoy N."/>
            <person name="Sisk P."/>
            <person name="Stolte C."/>
            <person name="Sykes S."/>
            <person name="Yandava C."/>
            <person name="Wortman J."/>
            <person name="Nusbaum C."/>
            <person name="Birren B."/>
        </authorList>
    </citation>
    <scope>NUCLEOTIDE SEQUENCE</scope>
    <source>
        <strain evidence="5">ATCC 64411</strain>
    </source>
</reference>
<evidence type="ECO:0000256" key="3">
    <source>
        <dbReference type="SAM" id="MobiDB-lite"/>
    </source>
</evidence>
<reference evidence="5" key="1">
    <citation type="submission" date="2010-05" db="EMBL/GenBank/DDBJ databases">
        <title>The Genome Sequence of Magnaporthe poae strain ATCC 64411.</title>
        <authorList>
            <consortium name="The Broad Institute Genome Sequencing Platform"/>
            <consortium name="Broad Institute Genome Sequencing Center for Infectious Disease"/>
            <person name="Ma L.-J."/>
            <person name="Dead R."/>
            <person name="Young S."/>
            <person name="Zeng Q."/>
            <person name="Koehrsen M."/>
            <person name="Alvarado L."/>
            <person name="Berlin A."/>
            <person name="Chapman S.B."/>
            <person name="Chen Z."/>
            <person name="Freedman E."/>
            <person name="Gellesch M."/>
            <person name="Goldberg J."/>
            <person name="Griggs A."/>
            <person name="Gujja S."/>
            <person name="Heilman E.R."/>
            <person name="Heiman D."/>
            <person name="Hepburn T."/>
            <person name="Howarth C."/>
            <person name="Jen D."/>
            <person name="Larson L."/>
            <person name="Mehta T."/>
            <person name="Neiman D."/>
            <person name="Pearson M."/>
            <person name="Roberts A."/>
            <person name="Saif S."/>
            <person name="Shea T."/>
            <person name="Shenoy N."/>
            <person name="Sisk P."/>
            <person name="Stolte C."/>
            <person name="Sykes S."/>
            <person name="Walk T."/>
            <person name="White J."/>
            <person name="Yandava C."/>
            <person name="Haas B."/>
            <person name="Nusbaum C."/>
            <person name="Birren B."/>
        </authorList>
    </citation>
    <scope>NUCLEOTIDE SEQUENCE</scope>
    <source>
        <strain evidence="5">ATCC 64411</strain>
    </source>
</reference>
<dbReference type="GO" id="GO:0031591">
    <property type="term" value="P:wybutosine biosynthetic process"/>
    <property type="evidence" value="ECO:0007669"/>
    <property type="project" value="TreeGrafter"/>
</dbReference>
<dbReference type="Pfam" id="PF13561">
    <property type="entry name" value="adh_short_C2"/>
    <property type="match status" value="1"/>
</dbReference>
<accession>A0A0H2U6S4</accession>
<gene>
    <name evidence="5" type="ORF">MAPG_10972</name>
</gene>
<dbReference type="EMBL" id="GL876978">
    <property type="protein sequence ID" value="KLU92025.1"/>
    <property type="molecule type" value="Genomic_DNA"/>
</dbReference>
<feature type="compositionally biased region" description="Basic residues" evidence="3">
    <location>
        <begin position="147"/>
        <end position="162"/>
    </location>
</feature>
<dbReference type="PANTHER" id="PTHR23245">
    <property type="entry name" value="TRNA METHYLTRANSFERASE"/>
    <property type="match status" value="1"/>
</dbReference>
<dbReference type="SUPFAM" id="SSF51735">
    <property type="entry name" value="NAD(P)-binding Rossmann-fold domains"/>
    <property type="match status" value="1"/>
</dbReference>
<dbReference type="InterPro" id="IPR030382">
    <property type="entry name" value="MeTrfase_TRM5/TYW2"/>
</dbReference>
<dbReference type="PRINTS" id="PR00081">
    <property type="entry name" value="GDHRDH"/>
</dbReference>
<organism evidence="5">
    <name type="scientific">Magnaporthiopsis poae (strain ATCC 64411 / 73-15)</name>
    <name type="common">Kentucky bluegrass fungus</name>
    <name type="synonym">Magnaporthe poae</name>
    <dbReference type="NCBI Taxonomy" id="644358"/>
    <lineage>
        <taxon>Eukaryota</taxon>
        <taxon>Fungi</taxon>
        <taxon>Dikarya</taxon>
        <taxon>Ascomycota</taxon>
        <taxon>Pezizomycotina</taxon>
        <taxon>Sordariomycetes</taxon>
        <taxon>Sordariomycetidae</taxon>
        <taxon>Magnaporthales</taxon>
        <taxon>Magnaporthaceae</taxon>
        <taxon>Magnaporthiopsis</taxon>
    </lineage>
</organism>
<evidence type="ECO:0000313" key="5">
    <source>
        <dbReference type="EMBL" id="KLU92025.1"/>
    </source>
</evidence>
<dbReference type="GO" id="GO:0005737">
    <property type="term" value="C:cytoplasm"/>
    <property type="evidence" value="ECO:0007669"/>
    <property type="project" value="TreeGrafter"/>
</dbReference>
<dbReference type="PROSITE" id="PS51684">
    <property type="entry name" value="SAM_MT_TRM5_TYW2"/>
    <property type="match status" value="1"/>
</dbReference>
<sequence>RILAVQSPCREGSIIMTASVAGLRSNAGPTPYSASKAAVVSLAQTTAYQLAGTGVRVNTICPGLIETGMTSPVFEGARRRGTEKKIGQLNPLKRGAHADEVARVVLFLGSDEASYVNGQAWAIDGGLSAGHPPWLIKEMATAQSHNNRLRRRAQQKKPREKKPKAENPITAAVKKWLATISQAPGGSGPDDQTQQLLLDSAPKRWVVYEPMVLLPSGSFTSDVWQTVLDTEAAAAHHHLLWSSILTSLSLSSAAPLTHLAVNEGIPPRSGPGQHENVLRSPGGLRMLHGDFGPADPSGGGVTDEDLNRAFWVSTRQNGILQTWAPRWTMFSRGNVKEKARLLSLLQQNDNCGRSWAVDLYAGIGYFAFSYAARGLRVLAWELNAWSVEGLRRGGERNGWRVRVVREPQDLERHTGELLLPTGEAEDGDDARIVVFQESNVEAARRVKELREGMAGGVEVRHVNCGFLPSSLPTWRAALGIVAGNSGSGDGGWLHLHENVGVKQIGARAVEVQGMLRGWAVEDDDAESRETTVEVAHTEMVKTFAPDVWHCVFDVRVGRAA</sequence>
<dbReference type="InterPro" id="IPR036291">
    <property type="entry name" value="NAD(P)-bd_dom_sf"/>
</dbReference>
<dbReference type="Gene3D" id="3.40.50.720">
    <property type="entry name" value="NAD(P)-binding Rossmann-like Domain"/>
    <property type="match status" value="1"/>
</dbReference>
<dbReference type="InterPro" id="IPR002347">
    <property type="entry name" value="SDR_fam"/>
</dbReference>
<dbReference type="InterPro" id="IPR029063">
    <property type="entry name" value="SAM-dependent_MTases_sf"/>
</dbReference>
<dbReference type="PANTHER" id="PTHR23245:SF25">
    <property type="entry name" value="TRNA WYBUTOSINE-SYNTHESIZING PROTEIN 2 HOMOLOG"/>
    <property type="match status" value="1"/>
</dbReference>
<comment type="catalytic activity">
    <reaction evidence="2">
        <text>4-demethylwyosine(37) in tRNA(Phe) + S-adenosyl-L-methionine = 4-demethyl-7-[(3S)-3-amino-3-carboxypropyl]wyosine(37) in tRNA(Phe) + S-methyl-5'-thioadenosine + H(+)</text>
        <dbReference type="Rhea" id="RHEA:36355"/>
        <dbReference type="Rhea" id="RHEA-COMP:10164"/>
        <dbReference type="Rhea" id="RHEA-COMP:10378"/>
        <dbReference type="ChEBI" id="CHEBI:15378"/>
        <dbReference type="ChEBI" id="CHEBI:17509"/>
        <dbReference type="ChEBI" id="CHEBI:59789"/>
        <dbReference type="ChEBI" id="CHEBI:64315"/>
        <dbReference type="ChEBI" id="CHEBI:73550"/>
        <dbReference type="EC" id="2.5.1.114"/>
    </reaction>
</comment>
<dbReference type="VEuPathDB" id="FungiDB:MAPG_10972"/>
<feature type="non-terminal residue" evidence="5">
    <location>
        <position position="1"/>
    </location>
</feature>
<dbReference type="GO" id="GO:0102522">
    <property type="term" value="F:tRNA 4-demethylwyosine alpha-amino-alpha-carboxypropyltransferase activity"/>
    <property type="evidence" value="ECO:0007669"/>
    <property type="project" value="UniProtKB-EC"/>
</dbReference>
<dbReference type="AlphaFoldDB" id="A0A0H2U6S4"/>
<dbReference type="OrthoDB" id="2387925at2759"/>
<evidence type="ECO:0000256" key="1">
    <source>
        <dbReference type="ARBA" id="ARBA00012265"/>
    </source>
</evidence>
<feature type="domain" description="SAM-dependent methyltransferase TRM5/TYW2-type" evidence="4">
    <location>
        <begin position="250"/>
        <end position="558"/>
    </location>
</feature>